<dbReference type="InterPro" id="IPR029045">
    <property type="entry name" value="ClpP/crotonase-like_dom_sf"/>
</dbReference>
<dbReference type="EMBL" id="JARYMX010000002">
    <property type="protein sequence ID" value="KAJ9562155.1"/>
    <property type="molecule type" value="Genomic_DNA"/>
</dbReference>
<dbReference type="Proteomes" id="UP001172457">
    <property type="component" value="Chromosome 2"/>
</dbReference>
<dbReference type="GO" id="GO:0009840">
    <property type="term" value="C:chloroplastic endopeptidase Clp complex"/>
    <property type="evidence" value="ECO:0007669"/>
    <property type="project" value="UniProtKB-ARBA"/>
</dbReference>
<organism evidence="10 11">
    <name type="scientific">Centaurea solstitialis</name>
    <name type="common">yellow star-thistle</name>
    <dbReference type="NCBI Taxonomy" id="347529"/>
    <lineage>
        <taxon>Eukaryota</taxon>
        <taxon>Viridiplantae</taxon>
        <taxon>Streptophyta</taxon>
        <taxon>Embryophyta</taxon>
        <taxon>Tracheophyta</taxon>
        <taxon>Spermatophyta</taxon>
        <taxon>Magnoliopsida</taxon>
        <taxon>eudicotyledons</taxon>
        <taxon>Gunneridae</taxon>
        <taxon>Pentapetalae</taxon>
        <taxon>asterids</taxon>
        <taxon>campanulids</taxon>
        <taxon>Asterales</taxon>
        <taxon>Asteraceae</taxon>
        <taxon>Carduoideae</taxon>
        <taxon>Cardueae</taxon>
        <taxon>Centaureinae</taxon>
        <taxon>Centaurea</taxon>
    </lineage>
</organism>
<dbReference type="SUPFAM" id="SSF52096">
    <property type="entry name" value="ClpP/crotonase"/>
    <property type="match status" value="1"/>
</dbReference>
<feature type="compositionally biased region" description="Polar residues" evidence="9">
    <location>
        <begin position="27"/>
        <end position="39"/>
    </location>
</feature>
<dbReference type="Pfam" id="PF00574">
    <property type="entry name" value="CLP_protease"/>
    <property type="match status" value="1"/>
</dbReference>
<proteinExistence type="inferred from homology"/>
<evidence type="ECO:0000256" key="6">
    <source>
        <dbReference type="PROSITE-ProRule" id="PRU10086"/>
    </source>
</evidence>
<dbReference type="EC" id="3.4.21.92" evidence="7"/>
<evidence type="ECO:0000256" key="4">
    <source>
        <dbReference type="ARBA" id="ARBA00022825"/>
    </source>
</evidence>
<evidence type="ECO:0000256" key="9">
    <source>
        <dbReference type="SAM" id="MobiDB-lite"/>
    </source>
</evidence>
<evidence type="ECO:0000256" key="7">
    <source>
        <dbReference type="RuleBase" id="RU000549"/>
    </source>
</evidence>
<dbReference type="Gene3D" id="3.90.226.10">
    <property type="entry name" value="2-enoyl-CoA Hydratase, Chain A, domain 1"/>
    <property type="match status" value="1"/>
</dbReference>
<dbReference type="HAMAP" id="MF_00444">
    <property type="entry name" value="ClpP"/>
    <property type="match status" value="1"/>
</dbReference>
<dbReference type="InterPro" id="IPR023562">
    <property type="entry name" value="ClpP/TepA"/>
</dbReference>
<evidence type="ECO:0000313" key="10">
    <source>
        <dbReference type="EMBL" id="KAJ9562155.1"/>
    </source>
</evidence>
<feature type="compositionally biased region" description="Low complexity" evidence="9">
    <location>
        <begin position="40"/>
        <end position="54"/>
    </location>
</feature>
<dbReference type="InterPro" id="IPR018215">
    <property type="entry name" value="ClpP_Ser_AS"/>
</dbReference>
<dbReference type="PROSITE" id="PS00381">
    <property type="entry name" value="CLP_PROTEASE_SER"/>
    <property type="match status" value="1"/>
</dbReference>
<dbReference type="NCBIfam" id="NF001368">
    <property type="entry name" value="PRK00277.1"/>
    <property type="match status" value="1"/>
</dbReference>
<reference evidence="10" key="1">
    <citation type="submission" date="2023-03" db="EMBL/GenBank/DDBJ databases">
        <title>Chromosome-scale reference genome and RAD-based genetic map of yellow starthistle (Centaurea solstitialis) reveal putative structural variation and QTLs associated with invader traits.</title>
        <authorList>
            <person name="Reatini B."/>
            <person name="Cang F.A."/>
            <person name="Jiang Q."/>
            <person name="Mckibben M.T.W."/>
            <person name="Barker M.S."/>
            <person name="Rieseberg L.H."/>
            <person name="Dlugosch K.M."/>
        </authorList>
    </citation>
    <scope>NUCLEOTIDE SEQUENCE</scope>
    <source>
        <strain evidence="10">CAN-66</strain>
        <tissue evidence="10">Leaf</tissue>
    </source>
</reference>
<dbReference type="PRINTS" id="PR00127">
    <property type="entry name" value="CLPPROTEASEP"/>
</dbReference>
<dbReference type="PANTHER" id="PTHR10381">
    <property type="entry name" value="ATP-DEPENDENT CLP PROTEASE PROTEOLYTIC SUBUNIT"/>
    <property type="match status" value="1"/>
</dbReference>
<evidence type="ECO:0000256" key="5">
    <source>
        <dbReference type="PROSITE-ProRule" id="PRU10085"/>
    </source>
</evidence>
<sequence length="342" mass="37560">MEGCVTAAFTSTPPPLHHHHHHHHHPQQTFFSKNPNFHLSSSSSSSNTNSNNNNRTRRPCSFSTIKASSSSSSSFKRATLSSNWDVPSASAPSWMPRFEELDTTNMLLRQRIVFLGSQVDDMSADFIISQLLFLDAEDDKKDIKLFINSPGGSVTAGMGIYDAMKLCKADISTICVGLAASMGAFLLACGSKGKRFCMPNSKVMIHQPLGKAGGNATDMSIRIREMVYHKVKVNKIISKVSGTPYEKVEADTDRDYFMNAWEAKAYGIVDEVIDDGKPGLVAPVADTTPPPKTKVWDMWKIEGTRKAMKNMPSEDKMLQNGHVAGEEDEGGDEEKKEEPASA</sequence>
<dbReference type="GO" id="GO:0004252">
    <property type="term" value="F:serine-type endopeptidase activity"/>
    <property type="evidence" value="ECO:0007669"/>
    <property type="project" value="UniProtKB-EC"/>
</dbReference>
<name>A0AA38TJN9_9ASTR</name>
<feature type="active site" evidence="5">
    <location>
        <position position="181"/>
    </location>
</feature>
<evidence type="ECO:0000256" key="3">
    <source>
        <dbReference type="ARBA" id="ARBA00022801"/>
    </source>
</evidence>
<dbReference type="GO" id="GO:0004176">
    <property type="term" value="F:ATP-dependent peptidase activity"/>
    <property type="evidence" value="ECO:0007669"/>
    <property type="project" value="InterPro"/>
</dbReference>
<dbReference type="NCBIfam" id="NF009205">
    <property type="entry name" value="PRK12553.1"/>
    <property type="match status" value="1"/>
</dbReference>
<dbReference type="CDD" id="cd07017">
    <property type="entry name" value="S14_ClpP_2"/>
    <property type="match status" value="1"/>
</dbReference>
<dbReference type="InterPro" id="IPR001907">
    <property type="entry name" value="ClpP"/>
</dbReference>
<dbReference type="AlphaFoldDB" id="A0AA38TJN9"/>
<keyword evidence="3 7" id="KW-0378">Hydrolase</keyword>
<accession>A0AA38TJN9</accession>
<feature type="active site" evidence="6">
    <location>
        <position position="206"/>
    </location>
</feature>
<dbReference type="PROSITE" id="PS00382">
    <property type="entry name" value="CLP_PROTEASE_HIS"/>
    <property type="match status" value="1"/>
</dbReference>
<feature type="compositionally biased region" description="Basic residues" evidence="9">
    <location>
        <begin position="16"/>
        <end position="26"/>
    </location>
</feature>
<dbReference type="FunFam" id="3.90.226.10:FF:000001">
    <property type="entry name" value="ATP-dependent Clp protease proteolytic subunit"/>
    <property type="match status" value="1"/>
</dbReference>
<feature type="region of interest" description="Disordered" evidence="9">
    <location>
        <begin position="308"/>
        <end position="342"/>
    </location>
</feature>
<dbReference type="GO" id="GO:0051117">
    <property type="term" value="F:ATPase binding"/>
    <property type="evidence" value="ECO:0007669"/>
    <property type="project" value="TreeGrafter"/>
</dbReference>
<comment type="caution">
    <text evidence="10">The sequence shown here is derived from an EMBL/GenBank/DDBJ whole genome shotgun (WGS) entry which is preliminary data.</text>
</comment>
<feature type="compositionally biased region" description="Basic and acidic residues" evidence="9">
    <location>
        <begin position="333"/>
        <end position="342"/>
    </location>
</feature>
<keyword evidence="11" id="KW-1185">Reference proteome</keyword>
<dbReference type="GO" id="GO:0009534">
    <property type="term" value="C:chloroplast thylakoid"/>
    <property type="evidence" value="ECO:0007669"/>
    <property type="project" value="UniProtKB-ARBA"/>
</dbReference>
<dbReference type="PANTHER" id="PTHR10381:SF50">
    <property type="entry name" value="ATP-DEPENDENT CLP PROTEASE PROTEOLYTIC SUBUNIT 3, CHLOROPLASTIC"/>
    <property type="match status" value="1"/>
</dbReference>
<keyword evidence="2 7" id="KW-0645">Protease</keyword>
<comment type="similarity">
    <text evidence="1 8">Belongs to the peptidase S14 family.</text>
</comment>
<dbReference type="InterPro" id="IPR033135">
    <property type="entry name" value="ClpP_His_AS"/>
</dbReference>
<evidence type="ECO:0000256" key="8">
    <source>
        <dbReference type="RuleBase" id="RU003567"/>
    </source>
</evidence>
<feature type="region of interest" description="Disordered" evidence="9">
    <location>
        <begin position="1"/>
        <end position="68"/>
    </location>
</feature>
<evidence type="ECO:0000256" key="1">
    <source>
        <dbReference type="ARBA" id="ARBA00007039"/>
    </source>
</evidence>
<evidence type="ECO:0000313" key="11">
    <source>
        <dbReference type="Proteomes" id="UP001172457"/>
    </source>
</evidence>
<gene>
    <name evidence="10" type="ORF">OSB04_007315</name>
</gene>
<evidence type="ECO:0000256" key="2">
    <source>
        <dbReference type="ARBA" id="ARBA00022670"/>
    </source>
</evidence>
<dbReference type="GO" id="GO:0006515">
    <property type="term" value="P:protein quality control for misfolded or incompletely synthesized proteins"/>
    <property type="evidence" value="ECO:0007669"/>
    <property type="project" value="TreeGrafter"/>
</dbReference>
<keyword evidence="4 7" id="KW-0720">Serine protease</keyword>
<protein>
    <recommendedName>
        <fullName evidence="8">ATP-dependent Clp protease proteolytic subunit</fullName>
        <ecNumber evidence="7">3.4.21.92</ecNumber>
    </recommendedName>
</protein>